<dbReference type="Gene3D" id="3.30.43.10">
    <property type="entry name" value="Uridine Diphospho-n-acetylenolpyruvylglucosamine Reductase, domain 2"/>
    <property type="match status" value="1"/>
</dbReference>
<dbReference type="RefSeq" id="WP_107884350.1">
    <property type="nucleotide sequence ID" value="NZ_PYSG01000003.1"/>
</dbReference>
<evidence type="ECO:0000256" key="19">
    <source>
        <dbReference type="ARBA" id="ARBA00048914"/>
    </source>
</evidence>
<protein>
    <recommendedName>
        <fullName evidence="7 20">UDP-N-acetylenolpyruvoylglucosamine reductase</fullName>
        <ecNumber evidence="6 20">1.3.1.98</ecNumber>
    </recommendedName>
    <alternativeName>
        <fullName evidence="18 20">UDP-N-acetylmuramate dehydrogenase</fullName>
    </alternativeName>
</protein>
<name>A0A380AT31_9GAMM</name>
<keyword evidence="8 20" id="KW-0963">Cytoplasm</keyword>
<evidence type="ECO:0000256" key="8">
    <source>
        <dbReference type="ARBA" id="ARBA00022490"/>
    </source>
</evidence>
<keyword evidence="11 20" id="KW-0274">FAD</keyword>
<dbReference type="InterPro" id="IPR016167">
    <property type="entry name" value="FAD-bd_PCMH_sub1"/>
</dbReference>
<dbReference type="SUPFAM" id="SSF56176">
    <property type="entry name" value="FAD-binding/transporter-associated domain-like"/>
    <property type="match status" value="1"/>
</dbReference>
<dbReference type="UniPathway" id="UPA00219"/>
<dbReference type="InterPro" id="IPR036635">
    <property type="entry name" value="MurB_C_sf"/>
</dbReference>
<gene>
    <name evidence="20 23" type="primary">murB</name>
    <name evidence="22" type="ORF">C9I43_15525</name>
    <name evidence="23" type="ORF">NCTC10736_02898</name>
</gene>
<feature type="active site" evidence="20">
    <location>
        <position position="161"/>
    </location>
</feature>
<dbReference type="NCBIfam" id="NF010478">
    <property type="entry name" value="PRK13903.1"/>
    <property type="match status" value="1"/>
</dbReference>
<feature type="active site" description="Proton donor" evidence="20">
    <location>
        <position position="231"/>
    </location>
</feature>
<dbReference type="SUPFAM" id="SSF56194">
    <property type="entry name" value="Uridine diphospho-N-Acetylenolpyruvylglucosamine reductase, MurB, C-terminal domain"/>
    <property type="match status" value="1"/>
</dbReference>
<feature type="domain" description="FAD-binding PCMH-type" evidence="21">
    <location>
        <begin position="15"/>
        <end position="185"/>
    </location>
</feature>
<evidence type="ECO:0000256" key="17">
    <source>
        <dbReference type="ARBA" id="ARBA00023316"/>
    </source>
</evidence>
<dbReference type="Gene3D" id="3.90.78.10">
    <property type="entry name" value="UDP-N-acetylenolpyruvoylglucosamine reductase, C-terminal domain"/>
    <property type="match status" value="1"/>
</dbReference>
<dbReference type="EMBL" id="UGYV01000001">
    <property type="protein sequence ID" value="SUI87119.1"/>
    <property type="molecule type" value="Genomic_DNA"/>
</dbReference>
<evidence type="ECO:0000256" key="12">
    <source>
        <dbReference type="ARBA" id="ARBA00022857"/>
    </source>
</evidence>
<dbReference type="Gene3D" id="3.30.465.10">
    <property type="match status" value="1"/>
</dbReference>
<evidence type="ECO:0000256" key="9">
    <source>
        <dbReference type="ARBA" id="ARBA00022618"/>
    </source>
</evidence>
<reference evidence="23 25" key="3">
    <citation type="submission" date="2018-06" db="EMBL/GenBank/DDBJ databases">
        <authorList>
            <consortium name="Pathogen Informatics"/>
            <person name="Doyle S."/>
        </authorList>
    </citation>
    <scope>NUCLEOTIDE SEQUENCE [LARGE SCALE GENOMIC DNA]</scope>
    <source>
        <strain evidence="23 25">NCTC10736</strain>
    </source>
</reference>
<evidence type="ECO:0000256" key="5">
    <source>
        <dbReference type="ARBA" id="ARBA00010485"/>
    </source>
</evidence>
<dbReference type="HAMAP" id="MF_00037">
    <property type="entry name" value="MurB"/>
    <property type="match status" value="1"/>
</dbReference>
<evidence type="ECO:0000256" key="7">
    <source>
        <dbReference type="ARBA" id="ARBA00015188"/>
    </source>
</evidence>
<organism evidence="23 25">
    <name type="scientific">Shewanella morhuae</name>
    <dbReference type="NCBI Taxonomy" id="365591"/>
    <lineage>
        <taxon>Bacteria</taxon>
        <taxon>Pseudomonadati</taxon>
        <taxon>Pseudomonadota</taxon>
        <taxon>Gammaproteobacteria</taxon>
        <taxon>Alteromonadales</taxon>
        <taxon>Shewanellaceae</taxon>
        <taxon>Shewanella</taxon>
    </lineage>
</organism>
<evidence type="ECO:0000256" key="14">
    <source>
        <dbReference type="ARBA" id="ARBA00022984"/>
    </source>
</evidence>
<dbReference type="Proteomes" id="UP000255061">
    <property type="component" value="Unassembled WGS sequence"/>
</dbReference>
<keyword evidence="12 20" id="KW-0521">NADP</keyword>
<dbReference type="GO" id="GO:0005829">
    <property type="term" value="C:cytosol"/>
    <property type="evidence" value="ECO:0007669"/>
    <property type="project" value="TreeGrafter"/>
</dbReference>
<keyword evidence="10 20" id="KW-0285">Flavoprotein</keyword>
<evidence type="ECO:0000313" key="23">
    <source>
        <dbReference type="EMBL" id="SUI87119.1"/>
    </source>
</evidence>
<evidence type="ECO:0000256" key="10">
    <source>
        <dbReference type="ARBA" id="ARBA00022630"/>
    </source>
</evidence>
<evidence type="ECO:0000313" key="24">
    <source>
        <dbReference type="Proteomes" id="UP000240506"/>
    </source>
</evidence>
<dbReference type="PANTHER" id="PTHR21071">
    <property type="entry name" value="UDP-N-ACETYLENOLPYRUVOYLGLUCOSAMINE REDUCTASE"/>
    <property type="match status" value="1"/>
</dbReference>
<reference evidence="22" key="1">
    <citation type="submission" date="2018-03" db="EMBL/GenBank/DDBJ databases">
        <authorList>
            <person name="Dailey F.E."/>
        </authorList>
    </citation>
    <scope>NUCLEOTIDE SEQUENCE</scope>
    <source>
        <strain evidence="22">CW7</strain>
    </source>
</reference>
<accession>A0A380AT31</accession>
<sequence length="341" mass="37243">MSLLHSLKSLNSFGLAQYCADLIEVHSKEAIKAVCLPLWQQQTSMLILGGGSNLVFTQDFYGTVVRVLSKGIKVSEDEEAFYLEVEAGENWHELIQFTLEHGMFGLENMALIPGTVGAAPIQNIGAYGVELCDVCHWVEYLDLVSGDFVRISAAECQFAYRESVFKDTLRNLAVVTAVGFRLTKNWQPRLAYGPLQSFDSATVSAREIFDRVCQVRSEKLPDPTVLGNAGSFFKNPLVSAAYYMDLAQRFPTIVGYAQTNGAVKLAAGWLIEQAGLKGFELGNAAVHDKQALVLVNRGGATGQDICRLALHVIAQVQDKFGVVLEAEPRIIGADGEGDLYV</sequence>
<keyword evidence="13 20" id="KW-0133">Cell shape</keyword>
<evidence type="ECO:0000256" key="18">
    <source>
        <dbReference type="ARBA" id="ARBA00031026"/>
    </source>
</evidence>
<evidence type="ECO:0000256" key="20">
    <source>
        <dbReference type="HAMAP-Rule" id="MF_00037"/>
    </source>
</evidence>
<evidence type="ECO:0000256" key="13">
    <source>
        <dbReference type="ARBA" id="ARBA00022960"/>
    </source>
</evidence>
<dbReference type="EC" id="1.3.1.98" evidence="6 20"/>
<dbReference type="InterPro" id="IPR003170">
    <property type="entry name" value="MurB"/>
</dbReference>
<evidence type="ECO:0000313" key="25">
    <source>
        <dbReference type="Proteomes" id="UP000255061"/>
    </source>
</evidence>
<dbReference type="GO" id="GO:0008360">
    <property type="term" value="P:regulation of cell shape"/>
    <property type="evidence" value="ECO:0007669"/>
    <property type="project" value="UniProtKB-KW"/>
</dbReference>
<dbReference type="EMBL" id="PYSG01000003">
    <property type="protein sequence ID" value="PTA48505.1"/>
    <property type="molecule type" value="Genomic_DNA"/>
</dbReference>
<dbReference type="InterPro" id="IPR016166">
    <property type="entry name" value="FAD-bd_PCMH"/>
</dbReference>
<dbReference type="GO" id="GO:0071949">
    <property type="term" value="F:FAD binding"/>
    <property type="evidence" value="ECO:0007669"/>
    <property type="project" value="InterPro"/>
</dbReference>
<evidence type="ECO:0000256" key="15">
    <source>
        <dbReference type="ARBA" id="ARBA00023002"/>
    </source>
</evidence>
<comment type="function">
    <text evidence="2 20">Cell wall formation.</text>
</comment>
<comment type="catalytic activity">
    <reaction evidence="19 20">
        <text>UDP-N-acetyl-alpha-D-muramate + NADP(+) = UDP-N-acetyl-3-O-(1-carboxyvinyl)-alpha-D-glucosamine + NADPH + H(+)</text>
        <dbReference type="Rhea" id="RHEA:12248"/>
        <dbReference type="ChEBI" id="CHEBI:15378"/>
        <dbReference type="ChEBI" id="CHEBI:57783"/>
        <dbReference type="ChEBI" id="CHEBI:58349"/>
        <dbReference type="ChEBI" id="CHEBI:68483"/>
        <dbReference type="ChEBI" id="CHEBI:70757"/>
        <dbReference type="EC" id="1.3.1.98"/>
    </reaction>
</comment>
<dbReference type="InterPro" id="IPR006094">
    <property type="entry name" value="Oxid_FAD_bind_N"/>
</dbReference>
<dbReference type="Pfam" id="PF02873">
    <property type="entry name" value="MurB_C"/>
    <property type="match status" value="1"/>
</dbReference>
<dbReference type="Proteomes" id="UP000240506">
    <property type="component" value="Unassembled WGS sequence"/>
</dbReference>
<dbReference type="PANTHER" id="PTHR21071:SF4">
    <property type="entry name" value="UDP-N-ACETYLENOLPYRUVOYLGLUCOSAMINE REDUCTASE"/>
    <property type="match status" value="1"/>
</dbReference>
<evidence type="ECO:0000313" key="22">
    <source>
        <dbReference type="EMBL" id="PTA48505.1"/>
    </source>
</evidence>
<dbReference type="InterPro" id="IPR011601">
    <property type="entry name" value="MurB_C"/>
</dbReference>
<dbReference type="GO" id="GO:0071555">
    <property type="term" value="P:cell wall organization"/>
    <property type="evidence" value="ECO:0007669"/>
    <property type="project" value="UniProtKB-KW"/>
</dbReference>
<evidence type="ECO:0000256" key="4">
    <source>
        <dbReference type="ARBA" id="ARBA00004752"/>
    </source>
</evidence>
<dbReference type="NCBIfam" id="TIGR00179">
    <property type="entry name" value="murB"/>
    <property type="match status" value="1"/>
</dbReference>
<keyword evidence="17 20" id="KW-0961">Cell wall biogenesis/degradation</keyword>
<evidence type="ECO:0000256" key="2">
    <source>
        <dbReference type="ARBA" id="ARBA00003921"/>
    </source>
</evidence>
<comment type="subcellular location">
    <subcellularLocation>
        <location evidence="3 20">Cytoplasm</location>
    </subcellularLocation>
</comment>
<reference evidence="22 24" key="2">
    <citation type="submission" date="2018-04" db="EMBL/GenBank/DDBJ databases">
        <title>Genomic sequence of a freshwater isolate of Shewanella morhuae.</title>
        <authorList>
            <person name="Castillo D.E."/>
            <person name="Gram L."/>
        </authorList>
    </citation>
    <scope>NUCLEOTIDE SEQUENCE [LARGE SCALE GENOMIC DNA]</scope>
    <source>
        <strain evidence="22 24">CW7</strain>
    </source>
</reference>
<evidence type="ECO:0000256" key="16">
    <source>
        <dbReference type="ARBA" id="ARBA00023306"/>
    </source>
</evidence>
<evidence type="ECO:0000256" key="1">
    <source>
        <dbReference type="ARBA" id="ARBA00001974"/>
    </source>
</evidence>
<keyword evidence="9 20" id="KW-0132">Cell division</keyword>
<keyword evidence="15 20" id="KW-0560">Oxidoreductase</keyword>
<comment type="similarity">
    <text evidence="5 20">Belongs to the MurB family.</text>
</comment>
<feature type="active site" evidence="20">
    <location>
        <position position="327"/>
    </location>
</feature>
<keyword evidence="14 20" id="KW-0573">Peptidoglycan synthesis</keyword>
<dbReference type="InterPro" id="IPR016169">
    <property type="entry name" value="FAD-bd_PCMH_sub2"/>
</dbReference>
<evidence type="ECO:0000256" key="6">
    <source>
        <dbReference type="ARBA" id="ARBA00012518"/>
    </source>
</evidence>
<evidence type="ECO:0000256" key="11">
    <source>
        <dbReference type="ARBA" id="ARBA00022827"/>
    </source>
</evidence>
<dbReference type="PROSITE" id="PS51387">
    <property type="entry name" value="FAD_PCMH"/>
    <property type="match status" value="1"/>
</dbReference>
<dbReference type="GO" id="GO:0009252">
    <property type="term" value="P:peptidoglycan biosynthetic process"/>
    <property type="evidence" value="ECO:0007669"/>
    <property type="project" value="UniProtKB-UniRule"/>
</dbReference>
<dbReference type="GO" id="GO:0008762">
    <property type="term" value="F:UDP-N-acetylmuramate dehydrogenase activity"/>
    <property type="evidence" value="ECO:0007669"/>
    <property type="project" value="UniProtKB-UniRule"/>
</dbReference>
<dbReference type="GO" id="GO:0051301">
    <property type="term" value="P:cell division"/>
    <property type="evidence" value="ECO:0007669"/>
    <property type="project" value="UniProtKB-KW"/>
</dbReference>
<dbReference type="InterPro" id="IPR036318">
    <property type="entry name" value="FAD-bd_PCMH-like_sf"/>
</dbReference>
<dbReference type="AlphaFoldDB" id="A0A380AT31"/>
<proteinExistence type="inferred from homology"/>
<evidence type="ECO:0000259" key="21">
    <source>
        <dbReference type="PROSITE" id="PS51387"/>
    </source>
</evidence>
<comment type="cofactor">
    <cofactor evidence="1 20">
        <name>FAD</name>
        <dbReference type="ChEBI" id="CHEBI:57692"/>
    </cofactor>
</comment>
<comment type="pathway">
    <text evidence="4 20">Cell wall biogenesis; peptidoglycan biosynthesis.</text>
</comment>
<dbReference type="NCBIfam" id="NF000755">
    <property type="entry name" value="PRK00046.1"/>
    <property type="match status" value="1"/>
</dbReference>
<evidence type="ECO:0000256" key="3">
    <source>
        <dbReference type="ARBA" id="ARBA00004496"/>
    </source>
</evidence>
<keyword evidence="16 20" id="KW-0131">Cell cycle</keyword>
<dbReference type="Pfam" id="PF01565">
    <property type="entry name" value="FAD_binding_4"/>
    <property type="match status" value="1"/>
</dbReference>
<keyword evidence="24" id="KW-1185">Reference proteome</keyword>